<name>A0A146K9N1_9EUKA</name>
<dbReference type="PANTHER" id="PTHR12945">
    <property type="entry name" value="TRANSLATION INITIATION FACTOR EIF3-RELATED"/>
    <property type="match status" value="1"/>
</dbReference>
<dbReference type="InterPro" id="IPR017423">
    <property type="entry name" value="TRM6"/>
</dbReference>
<comment type="subcellular location">
    <subcellularLocation>
        <location evidence="1">Nucleus</location>
    </subcellularLocation>
</comment>
<evidence type="ECO:0000256" key="6">
    <source>
        <dbReference type="ARBA" id="ARBA00032319"/>
    </source>
</evidence>
<evidence type="ECO:0000256" key="1">
    <source>
        <dbReference type="ARBA" id="ARBA00004123"/>
    </source>
</evidence>
<accession>A0A146K9N1</accession>
<protein>
    <recommendedName>
        <fullName evidence="3">tRNA (adenine(58)-N(1))-methyltransferase non-catalytic subunit TRM6</fullName>
    </recommendedName>
    <alternativeName>
        <fullName evidence="6">tRNA(m1A58)-methyltransferase subunit TRM6</fullName>
    </alternativeName>
</protein>
<dbReference type="GO" id="GO:0030488">
    <property type="term" value="P:tRNA methylation"/>
    <property type="evidence" value="ECO:0007669"/>
    <property type="project" value="InterPro"/>
</dbReference>
<evidence type="ECO:0000313" key="7">
    <source>
        <dbReference type="EMBL" id="JAP93287.1"/>
    </source>
</evidence>
<evidence type="ECO:0000256" key="3">
    <source>
        <dbReference type="ARBA" id="ARBA00021704"/>
    </source>
</evidence>
<organism evidence="7">
    <name type="scientific">Trepomonas sp. PC1</name>
    <dbReference type="NCBI Taxonomy" id="1076344"/>
    <lineage>
        <taxon>Eukaryota</taxon>
        <taxon>Metamonada</taxon>
        <taxon>Diplomonadida</taxon>
        <taxon>Hexamitidae</taxon>
        <taxon>Hexamitinae</taxon>
        <taxon>Trepomonas</taxon>
    </lineage>
</organism>
<keyword evidence="5" id="KW-0539">Nucleus</keyword>
<comment type="similarity">
    <text evidence="2">Belongs to the TRM6/GCD10 family.</text>
</comment>
<dbReference type="Pfam" id="PF04189">
    <property type="entry name" value="Gcd10p"/>
    <property type="match status" value="1"/>
</dbReference>
<proteinExistence type="inferred from homology"/>
<dbReference type="AlphaFoldDB" id="A0A146K9N1"/>
<gene>
    <name evidence="7" type="ORF">TPC1_14489</name>
</gene>
<dbReference type="GO" id="GO:0005634">
    <property type="term" value="C:nucleus"/>
    <property type="evidence" value="ECO:0007669"/>
    <property type="project" value="UniProtKB-SubCell"/>
</dbReference>
<evidence type="ECO:0000256" key="2">
    <source>
        <dbReference type="ARBA" id="ARBA00008320"/>
    </source>
</evidence>
<feature type="non-terminal residue" evidence="7">
    <location>
        <position position="1"/>
    </location>
</feature>
<evidence type="ECO:0000256" key="4">
    <source>
        <dbReference type="ARBA" id="ARBA00022694"/>
    </source>
</evidence>
<dbReference type="EMBL" id="GDID01003319">
    <property type="protein sequence ID" value="JAP93287.1"/>
    <property type="molecule type" value="Transcribed_RNA"/>
</dbReference>
<dbReference type="GO" id="GO:0031515">
    <property type="term" value="C:tRNA (m1A) methyltransferase complex"/>
    <property type="evidence" value="ECO:0007669"/>
    <property type="project" value="InterPro"/>
</dbReference>
<evidence type="ECO:0000256" key="5">
    <source>
        <dbReference type="ARBA" id="ARBA00023242"/>
    </source>
</evidence>
<sequence>PILNSDDILVFENKATDAEYSEFQIKPFQTVIINFKDDRSFITKIDPNKPLKIMDEQVNPSYFIGQLDAQWYQITTGRMEDKVQVIQDLGQLDYLTINDQGEGDVQTMLIDENVQQSIQNSTAFQTRSSFAQQKQAKKVRANHGKIFQVNIATPYLLTQQKYMSQSSKEPWFLSGTSLCHCLATLDLNLTQTRCLVVDDYDGIPTAAVAQKLQIKIDPKSYSIGKYAELNEKVKQEVVDPNLKQEIIDFLTTIYKETGMSYNHFVMETGQTSGQQLKQALVDSNLLPINSQKPFDQELPRNSCGPVFPINFFKFFDQKTKIEDVCYNGLQSDYTGDCYTYEQFQHQLKIEYQMWFERKLVNAGLDISFIAKYIQKDEPTIYIPIEDEDRTFSSVFICSKANPTLVFRNMVKFIESGAAVVVFHQFQQPLIDLCDYLIQHRMGTRVGVVEINEVKQQILPGRSHPEMTGMVAGGFILKFFAQGTNEIGGLKQGFVKRARKGKIRM</sequence>
<reference evidence="7" key="1">
    <citation type="submission" date="2015-07" db="EMBL/GenBank/DDBJ databases">
        <title>Adaptation to a free-living lifestyle via gene acquisitions in the diplomonad Trepomonas sp. PC1.</title>
        <authorList>
            <person name="Xu F."/>
            <person name="Jerlstrom-Hultqvist J."/>
            <person name="Kolisko M."/>
            <person name="Simpson A.G.B."/>
            <person name="Roger A.J."/>
            <person name="Svard S.G."/>
            <person name="Andersson J.O."/>
        </authorList>
    </citation>
    <scope>NUCLEOTIDE SEQUENCE</scope>
    <source>
        <strain evidence="7">PC1</strain>
    </source>
</reference>
<dbReference type="PANTHER" id="PTHR12945:SF0">
    <property type="entry name" value="TRNA (ADENINE(58)-N(1))-METHYLTRANSFERASE NON-CATALYTIC SUBUNIT TRM6"/>
    <property type="match status" value="1"/>
</dbReference>
<keyword evidence="4" id="KW-0819">tRNA processing</keyword>